<protein>
    <submittedName>
        <fullName evidence="7">Unannotated protein</fullName>
    </submittedName>
</protein>
<sequence length="286" mass="31363">MATLTPVLGNFQRLDGGAMFGNAPRALWQRWIQPDELNRIPLATRTLLIQEDSGRRVLLEAGIGAFFAPEMRERFGVTEDRHMLIENLAALGVSPAEIDVVVLSHLHFDHAGGLLAAWEEGSSPKLVFANASYVVSQKAWDRACNPTARDAGSFIPELQPLIEATGRLELIEGDSSVTLGSGYRFHHSDGHTPGLLMTEVDGPDGPVVYASDLVAGRPWVHLPITMGYDRFPELVMEEKLPFLADMVERNVAVVFTHDAEVAMARIEQDAKGRYRPILPSLPSSSS</sequence>
<dbReference type="PANTHER" id="PTHR42978">
    <property type="entry name" value="QUORUM-QUENCHING LACTONASE YTNP-RELATED-RELATED"/>
    <property type="match status" value="1"/>
</dbReference>
<evidence type="ECO:0000313" key="7">
    <source>
        <dbReference type="EMBL" id="CAB4992978.1"/>
    </source>
</evidence>
<comment type="similarity">
    <text evidence="1">Belongs to the metallo-beta-lactamase superfamily.</text>
</comment>
<dbReference type="GO" id="GO:0016787">
    <property type="term" value="F:hydrolase activity"/>
    <property type="evidence" value="ECO:0007669"/>
    <property type="project" value="UniProtKB-KW"/>
</dbReference>
<dbReference type="CDD" id="cd16281">
    <property type="entry name" value="metallo-hydrolase-like_MBL-fold"/>
    <property type="match status" value="1"/>
</dbReference>
<dbReference type="Gene3D" id="3.60.15.10">
    <property type="entry name" value="Ribonuclease Z/Hydroxyacylglutathione hydrolase-like"/>
    <property type="match status" value="1"/>
</dbReference>
<keyword evidence="2" id="KW-0479">Metal-binding</keyword>
<name>A0A6J7NK67_9ZZZZ</name>
<evidence type="ECO:0000259" key="5">
    <source>
        <dbReference type="SMART" id="SM00849"/>
    </source>
</evidence>
<proteinExistence type="inferred from homology"/>
<dbReference type="EMBL" id="CAFAAQ010000338">
    <property type="protein sequence ID" value="CAB4828923.1"/>
    <property type="molecule type" value="Genomic_DNA"/>
</dbReference>
<dbReference type="InterPro" id="IPR036866">
    <property type="entry name" value="RibonucZ/Hydroxyglut_hydro"/>
</dbReference>
<dbReference type="AlphaFoldDB" id="A0A6J7NK67"/>
<evidence type="ECO:0000256" key="3">
    <source>
        <dbReference type="ARBA" id="ARBA00022801"/>
    </source>
</evidence>
<keyword evidence="4" id="KW-0862">Zinc</keyword>
<dbReference type="InterPro" id="IPR051013">
    <property type="entry name" value="MBL_superfamily_lactonases"/>
</dbReference>
<reference evidence="7" key="1">
    <citation type="submission" date="2020-05" db="EMBL/GenBank/DDBJ databases">
        <authorList>
            <person name="Chiriac C."/>
            <person name="Salcher M."/>
            <person name="Ghai R."/>
            <person name="Kavagutti S V."/>
        </authorList>
    </citation>
    <scope>NUCLEOTIDE SEQUENCE</scope>
</reference>
<dbReference type="PANTHER" id="PTHR42978:SF6">
    <property type="entry name" value="QUORUM-QUENCHING LACTONASE YTNP-RELATED"/>
    <property type="match status" value="1"/>
</dbReference>
<evidence type="ECO:0000256" key="2">
    <source>
        <dbReference type="ARBA" id="ARBA00022723"/>
    </source>
</evidence>
<feature type="domain" description="Metallo-beta-lactamase" evidence="5">
    <location>
        <begin position="43"/>
        <end position="257"/>
    </location>
</feature>
<evidence type="ECO:0000313" key="6">
    <source>
        <dbReference type="EMBL" id="CAB4828923.1"/>
    </source>
</evidence>
<accession>A0A6J7NK67</accession>
<evidence type="ECO:0000256" key="1">
    <source>
        <dbReference type="ARBA" id="ARBA00007749"/>
    </source>
</evidence>
<gene>
    <name evidence="6" type="ORF">UFOPK3046_02226</name>
    <name evidence="7" type="ORF">UFOPK3914_01702</name>
</gene>
<organism evidence="7">
    <name type="scientific">freshwater metagenome</name>
    <dbReference type="NCBI Taxonomy" id="449393"/>
    <lineage>
        <taxon>unclassified sequences</taxon>
        <taxon>metagenomes</taxon>
        <taxon>ecological metagenomes</taxon>
    </lineage>
</organism>
<dbReference type="SMART" id="SM00849">
    <property type="entry name" value="Lactamase_B"/>
    <property type="match status" value="1"/>
</dbReference>
<dbReference type="SUPFAM" id="SSF56281">
    <property type="entry name" value="Metallo-hydrolase/oxidoreductase"/>
    <property type="match status" value="1"/>
</dbReference>
<dbReference type="InterPro" id="IPR001279">
    <property type="entry name" value="Metallo-B-lactamas"/>
</dbReference>
<dbReference type="Pfam" id="PF00753">
    <property type="entry name" value="Lactamase_B"/>
    <property type="match status" value="1"/>
</dbReference>
<evidence type="ECO:0000256" key="4">
    <source>
        <dbReference type="ARBA" id="ARBA00022833"/>
    </source>
</evidence>
<dbReference type="GO" id="GO:0046872">
    <property type="term" value="F:metal ion binding"/>
    <property type="evidence" value="ECO:0007669"/>
    <property type="project" value="UniProtKB-KW"/>
</dbReference>
<keyword evidence="3" id="KW-0378">Hydrolase</keyword>
<dbReference type="EMBL" id="CAFBOG010000200">
    <property type="protein sequence ID" value="CAB4992978.1"/>
    <property type="molecule type" value="Genomic_DNA"/>
</dbReference>